<dbReference type="EMBL" id="JBJKFK010002572">
    <property type="protein sequence ID" value="KAL3310906.1"/>
    <property type="molecule type" value="Genomic_DNA"/>
</dbReference>
<proteinExistence type="predicted"/>
<evidence type="ECO:0000313" key="2">
    <source>
        <dbReference type="EMBL" id="KAL3310906.1"/>
    </source>
</evidence>
<evidence type="ECO:0000256" key="1">
    <source>
        <dbReference type="SAM" id="MobiDB-lite"/>
    </source>
</evidence>
<accession>A0ABD2PTX4</accession>
<sequence length="408" mass="45113">MEETQNGANSYVSEANLVLLHSGSIEEAPLTRMNSGGSSPRPLQAPVSMEEVSTRAEANSPIGIGRGPALEDPTIADSAILDLSNASNSNPIEEVSETSETVDITEVPVVSVPVPRTRNRYHSNRVSTVLAGQQRVNSLRYRIQFRSVGGSPAVSASRWAYNSALSHGMPQLGCAPHRAAGSPITEASPAPQESIEAASAQEDNDEQDFSPQYSPSDTAEVSGLVGPSSFSERRPKSAHRKFRGKSPFSSCSKSKIATDQEKMDRFQLQWDLGFYCILLPFVSSMESDKTLRETWDFLKMHAVDSGPLLLSNLNRIRKRFLHNIRKMTPHADTFYGNLAHLHSVLTVTKRSSRSHRSNSPRLGGNESALRVSSEHRTRTHHCLMSGKQYNHFRHAYSRIAYDRSRRNK</sequence>
<keyword evidence="3" id="KW-1185">Reference proteome</keyword>
<reference evidence="2 3" key="1">
    <citation type="submission" date="2024-11" db="EMBL/GenBank/DDBJ databases">
        <title>Adaptive evolution of stress response genes in parasites aligns with host niche diversity.</title>
        <authorList>
            <person name="Hahn C."/>
            <person name="Resl P."/>
        </authorList>
    </citation>
    <scope>NUCLEOTIDE SEQUENCE [LARGE SCALE GENOMIC DNA]</scope>
    <source>
        <strain evidence="2">EGGRZ-B1_66</strain>
        <tissue evidence="2">Body</tissue>
    </source>
</reference>
<organism evidence="2 3">
    <name type="scientific">Cichlidogyrus casuarinus</name>
    <dbReference type="NCBI Taxonomy" id="1844966"/>
    <lineage>
        <taxon>Eukaryota</taxon>
        <taxon>Metazoa</taxon>
        <taxon>Spiralia</taxon>
        <taxon>Lophotrochozoa</taxon>
        <taxon>Platyhelminthes</taxon>
        <taxon>Monogenea</taxon>
        <taxon>Monopisthocotylea</taxon>
        <taxon>Dactylogyridea</taxon>
        <taxon>Ancyrocephalidae</taxon>
        <taxon>Cichlidogyrus</taxon>
    </lineage>
</organism>
<dbReference type="AlphaFoldDB" id="A0ABD2PTX4"/>
<dbReference type="Proteomes" id="UP001626550">
    <property type="component" value="Unassembled WGS sequence"/>
</dbReference>
<feature type="region of interest" description="Disordered" evidence="1">
    <location>
        <begin position="174"/>
        <end position="246"/>
    </location>
</feature>
<gene>
    <name evidence="2" type="ORF">Ciccas_010520</name>
</gene>
<name>A0ABD2PTX4_9PLAT</name>
<evidence type="ECO:0000313" key="3">
    <source>
        <dbReference type="Proteomes" id="UP001626550"/>
    </source>
</evidence>
<protein>
    <submittedName>
        <fullName evidence="2">Uncharacterized protein</fullName>
    </submittedName>
</protein>
<feature type="compositionally biased region" description="Polar residues" evidence="1">
    <location>
        <begin position="209"/>
        <end position="219"/>
    </location>
</feature>
<comment type="caution">
    <text evidence="2">The sequence shown here is derived from an EMBL/GenBank/DDBJ whole genome shotgun (WGS) entry which is preliminary data.</text>
</comment>
<feature type="region of interest" description="Disordered" evidence="1">
    <location>
        <begin position="349"/>
        <end position="379"/>
    </location>
</feature>